<evidence type="ECO:0000313" key="2">
    <source>
        <dbReference type="EMBL" id="QEH35787.1"/>
    </source>
</evidence>
<sequence length="158" mass="17447">MRPDFADEIVEQFERGQISRRQLASRLMGLGAVLAAVPAAARAGQEKESTFRATGLDHVALNVRDVPRSRDWYVKHLGLEVITDGGEDNCFLGSGGGFFLTLFRGDRPGLNHYCYAIKDFDVDRAEAKLKAAGLKLRRESGRIYFEDPDGIEVQVSGS</sequence>
<dbReference type="Proteomes" id="UP000324233">
    <property type="component" value="Chromosome"/>
</dbReference>
<dbReference type="RefSeq" id="WP_148595538.1">
    <property type="nucleotide sequence ID" value="NZ_CP042997.1"/>
</dbReference>
<dbReference type="EMBL" id="CP042997">
    <property type="protein sequence ID" value="QEH35787.1"/>
    <property type="molecule type" value="Genomic_DNA"/>
</dbReference>
<dbReference type="InterPro" id="IPR037523">
    <property type="entry name" value="VOC_core"/>
</dbReference>
<dbReference type="OrthoDB" id="280927at2"/>
<dbReference type="PANTHER" id="PTHR21366">
    <property type="entry name" value="GLYOXALASE FAMILY PROTEIN"/>
    <property type="match status" value="1"/>
</dbReference>
<dbReference type="Gene3D" id="3.10.180.10">
    <property type="entry name" value="2,3-Dihydroxybiphenyl 1,2-Dioxygenase, domain 1"/>
    <property type="match status" value="1"/>
</dbReference>
<dbReference type="InterPro" id="IPR050383">
    <property type="entry name" value="GlyoxalaseI/FosfomycinResist"/>
</dbReference>
<dbReference type="Pfam" id="PF00903">
    <property type="entry name" value="Glyoxalase"/>
    <property type="match status" value="1"/>
</dbReference>
<dbReference type="InterPro" id="IPR004360">
    <property type="entry name" value="Glyas_Fos-R_dOase_dom"/>
</dbReference>
<dbReference type="CDD" id="cd06587">
    <property type="entry name" value="VOC"/>
    <property type="match status" value="1"/>
</dbReference>
<reference evidence="2 3" key="1">
    <citation type="submission" date="2019-08" db="EMBL/GenBank/DDBJ databases">
        <title>Deep-cultivation of Planctomycetes and their phenomic and genomic characterization uncovers novel biology.</title>
        <authorList>
            <person name="Wiegand S."/>
            <person name="Jogler M."/>
            <person name="Boedeker C."/>
            <person name="Pinto D."/>
            <person name="Vollmers J."/>
            <person name="Rivas-Marin E."/>
            <person name="Kohn T."/>
            <person name="Peeters S.H."/>
            <person name="Heuer A."/>
            <person name="Rast P."/>
            <person name="Oberbeckmann S."/>
            <person name="Bunk B."/>
            <person name="Jeske O."/>
            <person name="Meyerdierks A."/>
            <person name="Storesund J.E."/>
            <person name="Kallscheuer N."/>
            <person name="Luecker S."/>
            <person name="Lage O.M."/>
            <person name="Pohl T."/>
            <person name="Merkel B.J."/>
            <person name="Hornburger P."/>
            <person name="Mueller R.-W."/>
            <person name="Bruemmer F."/>
            <person name="Labrenz M."/>
            <person name="Spormann A.M."/>
            <person name="Op den Camp H."/>
            <person name="Overmann J."/>
            <person name="Amann R."/>
            <person name="Jetten M.S.M."/>
            <person name="Mascher T."/>
            <person name="Medema M.H."/>
            <person name="Devos D.P."/>
            <person name="Kaster A.-K."/>
            <person name="Ovreas L."/>
            <person name="Rohde M."/>
            <person name="Galperin M.Y."/>
            <person name="Jogler C."/>
        </authorList>
    </citation>
    <scope>NUCLEOTIDE SEQUENCE [LARGE SCALE GENOMIC DNA]</scope>
    <source>
        <strain evidence="2 3">OJF2</strain>
    </source>
</reference>
<dbReference type="PROSITE" id="PS51819">
    <property type="entry name" value="VOC"/>
    <property type="match status" value="1"/>
</dbReference>
<keyword evidence="2" id="KW-0223">Dioxygenase</keyword>
<dbReference type="AlphaFoldDB" id="A0A5B9W629"/>
<evidence type="ECO:0000259" key="1">
    <source>
        <dbReference type="PROSITE" id="PS51819"/>
    </source>
</evidence>
<organism evidence="2 3">
    <name type="scientific">Aquisphaera giovannonii</name>
    <dbReference type="NCBI Taxonomy" id="406548"/>
    <lineage>
        <taxon>Bacteria</taxon>
        <taxon>Pseudomonadati</taxon>
        <taxon>Planctomycetota</taxon>
        <taxon>Planctomycetia</taxon>
        <taxon>Isosphaerales</taxon>
        <taxon>Isosphaeraceae</taxon>
        <taxon>Aquisphaera</taxon>
    </lineage>
</organism>
<proteinExistence type="predicted"/>
<evidence type="ECO:0000313" key="3">
    <source>
        <dbReference type="Proteomes" id="UP000324233"/>
    </source>
</evidence>
<feature type="domain" description="VOC" evidence="1">
    <location>
        <begin position="55"/>
        <end position="158"/>
    </location>
</feature>
<name>A0A5B9W629_9BACT</name>
<keyword evidence="2" id="KW-0560">Oxidoreductase</keyword>
<protein>
    <submittedName>
        <fullName evidence="2">Glyoxalase/Bleomycin resistance protein/Dioxygenase superfamily protein</fullName>
    </submittedName>
</protein>
<dbReference type="PANTHER" id="PTHR21366:SF14">
    <property type="entry name" value="GLYOXALASE DOMAIN-CONTAINING PROTEIN 5"/>
    <property type="match status" value="1"/>
</dbReference>
<gene>
    <name evidence="2" type="ORF">OJF2_43440</name>
</gene>
<dbReference type="SUPFAM" id="SSF54593">
    <property type="entry name" value="Glyoxalase/Bleomycin resistance protein/Dihydroxybiphenyl dioxygenase"/>
    <property type="match status" value="1"/>
</dbReference>
<dbReference type="InterPro" id="IPR029068">
    <property type="entry name" value="Glyas_Bleomycin-R_OHBP_Dase"/>
</dbReference>
<accession>A0A5B9W629</accession>
<keyword evidence="3" id="KW-1185">Reference proteome</keyword>
<dbReference type="KEGG" id="agv:OJF2_43440"/>
<dbReference type="GO" id="GO:0051213">
    <property type="term" value="F:dioxygenase activity"/>
    <property type="evidence" value="ECO:0007669"/>
    <property type="project" value="UniProtKB-KW"/>
</dbReference>